<keyword evidence="5" id="KW-1185">Reference proteome</keyword>
<dbReference type="Pfam" id="PF07676">
    <property type="entry name" value="PD40"/>
    <property type="match status" value="3"/>
</dbReference>
<feature type="region of interest" description="Disordered" evidence="2">
    <location>
        <begin position="186"/>
        <end position="211"/>
    </location>
</feature>
<evidence type="ECO:0008006" key="6">
    <source>
        <dbReference type="Google" id="ProtNLM"/>
    </source>
</evidence>
<evidence type="ECO:0000313" key="4">
    <source>
        <dbReference type="EMBL" id="GAA2152057.1"/>
    </source>
</evidence>
<dbReference type="EMBL" id="BAAAQR010000012">
    <property type="protein sequence ID" value="GAA2152057.1"/>
    <property type="molecule type" value="Genomic_DNA"/>
</dbReference>
<organism evidence="4 5">
    <name type="scientific">Nocardioides koreensis</name>
    <dbReference type="NCBI Taxonomy" id="433651"/>
    <lineage>
        <taxon>Bacteria</taxon>
        <taxon>Bacillati</taxon>
        <taxon>Actinomycetota</taxon>
        <taxon>Actinomycetes</taxon>
        <taxon>Propionibacteriales</taxon>
        <taxon>Nocardioidaceae</taxon>
        <taxon>Nocardioides</taxon>
    </lineage>
</organism>
<evidence type="ECO:0000256" key="2">
    <source>
        <dbReference type="SAM" id="MobiDB-lite"/>
    </source>
</evidence>
<protein>
    <recommendedName>
        <fullName evidence="6">WD40 repeat protein</fullName>
    </recommendedName>
</protein>
<feature type="region of interest" description="Disordered" evidence="2">
    <location>
        <begin position="356"/>
        <end position="382"/>
    </location>
</feature>
<evidence type="ECO:0000313" key="5">
    <source>
        <dbReference type="Proteomes" id="UP001501771"/>
    </source>
</evidence>
<dbReference type="Proteomes" id="UP001501771">
    <property type="component" value="Unassembled WGS sequence"/>
</dbReference>
<dbReference type="RefSeq" id="WP_344155239.1">
    <property type="nucleotide sequence ID" value="NZ_BAAAQR010000012.1"/>
</dbReference>
<dbReference type="Gene3D" id="2.120.10.30">
    <property type="entry name" value="TolB, C-terminal domain"/>
    <property type="match status" value="2"/>
</dbReference>
<dbReference type="PANTHER" id="PTHR36842:SF1">
    <property type="entry name" value="PROTEIN TOLB"/>
    <property type="match status" value="1"/>
</dbReference>
<keyword evidence="3" id="KW-0732">Signal</keyword>
<feature type="signal peptide" evidence="3">
    <location>
        <begin position="1"/>
        <end position="30"/>
    </location>
</feature>
<evidence type="ECO:0000256" key="3">
    <source>
        <dbReference type="SAM" id="SignalP"/>
    </source>
</evidence>
<dbReference type="InterPro" id="IPR011659">
    <property type="entry name" value="WD40"/>
</dbReference>
<name>A0ABP5LQR4_9ACTN</name>
<comment type="caution">
    <text evidence="4">The sequence shown here is derived from an EMBL/GenBank/DDBJ whole genome shotgun (WGS) entry which is preliminary data.</text>
</comment>
<feature type="chain" id="PRO_5045356614" description="WD40 repeat protein" evidence="3">
    <location>
        <begin position="31"/>
        <end position="382"/>
    </location>
</feature>
<sequence>MRRTTSLTTLFTTATVVPLAMVAMALPVSAGAGAIDHEKSVGASSGPTRNGQIVFRRYFDAEQTRGALFVMNPGGSHVHQVTHPPRGWRDNVPAWSPDGRTVTFERFRSDESTSRIMVVNPDTGGTRTVVPCTGKRCVYAIDPYFAPDGRSVAYARTVAPRHAQDPPEWKLYSAIFVVGLDGSRSHQLSSTPKRHRGQPPAFDTSDPTFSPDGGTLGFVRTRFRPHEKTAVFVQPIGSPGEARRVTPWKLNCQDRPTFSPDGTLLLFHCQPQGEEGPSNLYSSHPDGTGLHQITHAPAAKRYLGSSFAPSFRHGDGWIAVGRTGGFGTSGNADVFRVRVEDGKVVRKVNLTRSVKWDSAPGWGTHQHARQEPGPTNDEGQDT</sequence>
<proteinExistence type="inferred from homology"/>
<gene>
    <name evidence="4" type="ORF">GCM10009844_34950</name>
</gene>
<accession>A0ABP5LQR4</accession>
<dbReference type="PANTHER" id="PTHR36842">
    <property type="entry name" value="PROTEIN TOLB HOMOLOG"/>
    <property type="match status" value="1"/>
</dbReference>
<dbReference type="InterPro" id="IPR011042">
    <property type="entry name" value="6-blade_b-propeller_TolB-like"/>
</dbReference>
<evidence type="ECO:0000256" key="1">
    <source>
        <dbReference type="ARBA" id="ARBA00009820"/>
    </source>
</evidence>
<reference evidence="5" key="1">
    <citation type="journal article" date="2019" name="Int. J. Syst. Evol. Microbiol.">
        <title>The Global Catalogue of Microorganisms (GCM) 10K type strain sequencing project: providing services to taxonomists for standard genome sequencing and annotation.</title>
        <authorList>
            <consortium name="The Broad Institute Genomics Platform"/>
            <consortium name="The Broad Institute Genome Sequencing Center for Infectious Disease"/>
            <person name="Wu L."/>
            <person name="Ma J."/>
        </authorList>
    </citation>
    <scope>NUCLEOTIDE SEQUENCE [LARGE SCALE GENOMIC DNA]</scope>
    <source>
        <strain evidence="5">JCM 16022</strain>
    </source>
</reference>
<dbReference type="SUPFAM" id="SSF69304">
    <property type="entry name" value="Tricorn protease N-terminal domain"/>
    <property type="match status" value="1"/>
</dbReference>
<comment type="similarity">
    <text evidence="1">Belongs to the TolB family.</text>
</comment>